<evidence type="ECO:0000259" key="1">
    <source>
        <dbReference type="SMART" id="SM01001"/>
    </source>
</evidence>
<dbReference type="Pfam" id="PF00731">
    <property type="entry name" value="AIRC"/>
    <property type="match status" value="1"/>
</dbReference>
<name>A0A938XXS5_9BACL</name>
<dbReference type="Proteomes" id="UP000717624">
    <property type="component" value="Unassembled WGS sequence"/>
</dbReference>
<dbReference type="GO" id="GO:0016787">
    <property type="term" value="F:hydrolase activity"/>
    <property type="evidence" value="ECO:0007669"/>
    <property type="project" value="InterPro"/>
</dbReference>
<dbReference type="InterPro" id="IPR000031">
    <property type="entry name" value="PurE_dom"/>
</dbReference>
<dbReference type="Gene3D" id="3.40.50.1970">
    <property type="match status" value="1"/>
</dbReference>
<feature type="domain" description="PurE" evidence="1">
    <location>
        <begin position="90"/>
        <end position="222"/>
    </location>
</feature>
<dbReference type="EMBL" id="JAFBEB010000003">
    <property type="protein sequence ID" value="MBM7589603.1"/>
    <property type="molecule type" value="Genomic_DNA"/>
</dbReference>
<evidence type="ECO:0000313" key="3">
    <source>
        <dbReference type="Proteomes" id="UP000717624"/>
    </source>
</evidence>
<evidence type="ECO:0000313" key="2">
    <source>
        <dbReference type="EMBL" id="MBM7589603.1"/>
    </source>
</evidence>
<gene>
    <name evidence="2" type="ORF">JOD01_001203</name>
</gene>
<dbReference type="AlphaFoldDB" id="A0A938XXS5"/>
<dbReference type="SUPFAM" id="SSF52255">
    <property type="entry name" value="N5-CAIR mutase (phosphoribosylaminoimidazole carboxylase, PurE)"/>
    <property type="match status" value="1"/>
</dbReference>
<reference evidence="2" key="1">
    <citation type="submission" date="2021-01" db="EMBL/GenBank/DDBJ databases">
        <title>Genomic Encyclopedia of Type Strains, Phase IV (KMG-IV): sequencing the most valuable type-strain genomes for metagenomic binning, comparative biology and taxonomic classification.</title>
        <authorList>
            <person name="Goeker M."/>
        </authorList>
    </citation>
    <scope>NUCLEOTIDE SEQUENCE</scope>
    <source>
        <strain evidence="2">DSM 25523</strain>
    </source>
</reference>
<sequence>MEKFEDLGFCKVDFDREKRTGYPEVIYGENKTVEQMIEIMSRLLYAHGKAMITRLSADKAEELLDVFPAAKYDAVARILTYGVADPVKFGKVLVVCAGTSDLPVAEEAVLTLEWMGCRVDRLYDVGVAGLDRLLAHKEAIQQASVLIVVAGMEGALASVVAGMVKRPVIAVPTSVGYGAHFAGITPLLAMLSSCASGMSVVNIDNGYGAACQAALILRLAAEGAET</sequence>
<proteinExistence type="predicted"/>
<protein>
    <submittedName>
        <fullName evidence="2">NCAIR mutase (PurE)-related protein</fullName>
    </submittedName>
</protein>
<dbReference type="SMART" id="SM01001">
    <property type="entry name" value="AIRC"/>
    <property type="match status" value="1"/>
</dbReference>
<keyword evidence="3" id="KW-1185">Reference proteome</keyword>
<dbReference type="RefSeq" id="WP_204517328.1">
    <property type="nucleotide sequence ID" value="NZ_BAABIN010000038.1"/>
</dbReference>
<dbReference type="GO" id="GO:0006189">
    <property type="term" value="P:'de novo' IMP biosynthetic process"/>
    <property type="evidence" value="ECO:0007669"/>
    <property type="project" value="InterPro"/>
</dbReference>
<dbReference type="PANTHER" id="PTHR43064:SF1">
    <property type="entry name" value="SLL1489 PROTEIN"/>
    <property type="match status" value="1"/>
</dbReference>
<dbReference type="NCBIfam" id="NF033503">
    <property type="entry name" value="LarB"/>
    <property type="match status" value="1"/>
</dbReference>
<dbReference type="PANTHER" id="PTHR43064">
    <property type="entry name" value="PHOSPHORIBOSYLAMINOIMIDAZOLE CARBOXYLASE-RELATED"/>
    <property type="match status" value="1"/>
</dbReference>
<accession>A0A938XXS5</accession>
<organism evidence="2 3">
    <name type="scientific">Brevibacillus fulvus</name>
    <dbReference type="NCBI Taxonomy" id="1125967"/>
    <lineage>
        <taxon>Bacteria</taxon>
        <taxon>Bacillati</taxon>
        <taxon>Bacillota</taxon>
        <taxon>Bacilli</taxon>
        <taxon>Bacillales</taxon>
        <taxon>Paenibacillaceae</taxon>
        <taxon>Brevibacillus</taxon>
    </lineage>
</organism>
<dbReference type="InterPro" id="IPR039476">
    <property type="entry name" value="P2CMN_synthase_LarB"/>
</dbReference>
<comment type="caution">
    <text evidence="2">The sequence shown here is derived from an EMBL/GenBank/DDBJ whole genome shotgun (WGS) entry which is preliminary data.</text>
</comment>